<comment type="similarity">
    <text evidence="1">Belongs to the peptidase S8 family.</text>
</comment>
<dbReference type="SUPFAM" id="SSF54897">
    <property type="entry name" value="Protease propeptides/inhibitors"/>
    <property type="match status" value="1"/>
</dbReference>
<feature type="non-terminal residue" evidence="6">
    <location>
        <position position="269"/>
    </location>
</feature>
<dbReference type="EMBL" id="NCKV01011603">
    <property type="protein sequence ID" value="RWS21594.1"/>
    <property type="molecule type" value="Genomic_DNA"/>
</dbReference>
<dbReference type="PANTHER" id="PTHR43806">
    <property type="entry name" value="PEPTIDASE S8"/>
    <property type="match status" value="1"/>
</dbReference>
<keyword evidence="2" id="KW-0645">Protease</keyword>
<dbReference type="OrthoDB" id="1740355at2759"/>
<dbReference type="AlphaFoldDB" id="A0A443S278"/>
<dbReference type="InterPro" id="IPR036852">
    <property type="entry name" value="Peptidase_S8/S53_dom_sf"/>
</dbReference>
<dbReference type="InterPro" id="IPR037045">
    <property type="entry name" value="S8pro/Inhibitor_I9_sf"/>
</dbReference>
<name>A0A443S278_9ACAR</name>
<dbReference type="STRING" id="299467.A0A443S278"/>
<organism evidence="6 7">
    <name type="scientific">Leptotrombidium deliense</name>
    <dbReference type="NCBI Taxonomy" id="299467"/>
    <lineage>
        <taxon>Eukaryota</taxon>
        <taxon>Metazoa</taxon>
        <taxon>Ecdysozoa</taxon>
        <taxon>Arthropoda</taxon>
        <taxon>Chelicerata</taxon>
        <taxon>Arachnida</taxon>
        <taxon>Acari</taxon>
        <taxon>Acariformes</taxon>
        <taxon>Trombidiformes</taxon>
        <taxon>Prostigmata</taxon>
        <taxon>Anystina</taxon>
        <taxon>Parasitengona</taxon>
        <taxon>Trombiculoidea</taxon>
        <taxon>Trombiculidae</taxon>
        <taxon>Leptotrombidium</taxon>
    </lineage>
</organism>
<dbReference type="SUPFAM" id="SSF52743">
    <property type="entry name" value="Subtilisin-like"/>
    <property type="match status" value="1"/>
</dbReference>
<protein>
    <submittedName>
        <fullName evidence="6">Proteinase R-like protein</fullName>
    </submittedName>
</protein>
<evidence type="ECO:0000256" key="1">
    <source>
        <dbReference type="ARBA" id="ARBA00011073"/>
    </source>
</evidence>
<keyword evidence="7" id="KW-1185">Reference proteome</keyword>
<dbReference type="PANTHER" id="PTHR43806:SF11">
    <property type="entry name" value="CEREVISIN-RELATED"/>
    <property type="match status" value="1"/>
</dbReference>
<evidence type="ECO:0000256" key="2">
    <source>
        <dbReference type="ARBA" id="ARBA00022670"/>
    </source>
</evidence>
<keyword evidence="3" id="KW-0378">Hydrolase</keyword>
<comment type="caution">
    <text evidence="6">The sequence shown here is derived from an EMBL/GenBank/DDBJ whole genome shotgun (WGS) entry which is preliminary data.</text>
</comment>
<reference evidence="6 7" key="1">
    <citation type="journal article" date="2018" name="Gigascience">
        <title>Genomes of trombidid mites reveal novel predicted allergens and laterally-transferred genes associated with secondary metabolism.</title>
        <authorList>
            <person name="Dong X."/>
            <person name="Chaisiri K."/>
            <person name="Xia D."/>
            <person name="Armstrong S.D."/>
            <person name="Fang Y."/>
            <person name="Donnelly M.J."/>
            <person name="Kadowaki T."/>
            <person name="McGarry J.W."/>
            <person name="Darby A.C."/>
            <person name="Makepeace B.L."/>
        </authorList>
    </citation>
    <scope>NUCLEOTIDE SEQUENCE [LARGE SCALE GENOMIC DNA]</scope>
    <source>
        <strain evidence="6">UoL-UT</strain>
    </source>
</reference>
<gene>
    <name evidence="6" type="ORF">B4U80_11819</name>
</gene>
<dbReference type="GO" id="GO:0005615">
    <property type="term" value="C:extracellular space"/>
    <property type="evidence" value="ECO:0007669"/>
    <property type="project" value="TreeGrafter"/>
</dbReference>
<dbReference type="InterPro" id="IPR050131">
    <property type="entry name" value="Peptidase_S8_subtilisin-like"/>
</dbReference>
<dbReference type="Pfam" id="PF00082">
    <property type="entry name" value="Peptidase_S8"/>
    <property type="match status" value="1"/>
</dbReference>
<dbReference type="InterPro" id="IPR000209">
    <property type="entry name" value="Peptidase_S8/S53_dom"/>
</dbReference>
<feature type="domain" description="Peptidase S8/S53" evidence="5">
    <location>
        <begin position="189"/>
        <end position="269"/>
    </location>
</feature>
<dbReference type="GO" id="GO:0004252">
    <property type="term" value="F:serine-type endopeptidase activity"/>
    <property type="evidence" value="ECO:0007669"/>
    <property type="project" value="InterPro"/>
</dbReference>
<dbReference type="GO" id="GO:0006508">
    <property type="term" value="P:proteolysis"/>
    <property type="evidence" value="ECO:0007669"/>
    <property type="project" value="UniProtKB-KW"/>
</dbReference>
<evidence type="ECO:0000313" key="7">
    <source>
        <dbReference type="Proteomes" id="UP000288716"/>
    </source>
</evidence>
<dbReference type="VEuPathDB" id="VectorBase:LDEU010446"/>
<evidence type="ECO:0000256" key="3">
    <source>
        <dbReference type="ARBA" id="ARBA00022801"/>
    </source>
</evidence>
<dbReference type="Proteomes" id="UP000288716">
    <property type="component" value="Unassembled WGS sequence"/>
</dbReference>
<keyword evidence="4" id="KW-0720">Serine protease</keyword>
<accession>A0A443S278</accession>
<proteinExistence type="inferred from homology"/>
<dbReference type="Gene3D" id="3.40.50.200">
    <property type="entry name" value="Peptidase S8/S53 domain"/>
    <property type="match status" value="1"/>
</dbReference>
<evidence type="ECO:0000313" key="6">
    <source>
        <dbReference type="EMBL" id="RWS21594.1"/>
    </source>
</evidence>
<dbReference type="Gene3D" id="3.30.70.80">
    <property type="entry name" value="Peptidase S8 propeptide/proteinase inhibitor I9"/>
    <property type="match status" value="1"/>
</dbReference>
<evidence type="ECO:0000256" key="4">
    <source>
        <dbReference type="ARBA" id="ARBA00022825"/>
    </source>
</evidence>
<sequence length="269" mass="29834">MNSIECSEILEEIFEKNLSVEEASKLLSEKSNYSAPFYEKGELIENRYMIKFVNENAMQKVLKVIQSKSMSFDTSFIIRHEYAFGIGIAVSMSSQSVDIFRRLKEVQYVQQDSLVKIADNKKDYCTKCLKREQKDSEWCLARSANPNATNDFAYPKSAGKGITICVVGKQVNINICVNTLTKIFVQIVKMNRVVIHHKVSIISMSLGGGRNQLEDDAVEKVYENGKLVVAAAGNEADDACLTSPGGSEYAFTVAASDPLNALASFSNYG</sequence>
<evidence type="ECO:0000259" key="5">
    <source>
        <dbReference type="Pfam" id="PF00082"/>
    </source>
</evidence>